<evidence type="ECO:0000313" key="11">
    <source>
        <dbReference type="EMBL" id="KAK1743420.1"/>
    </source>
</evidence>
<dbReference type="Proteomes" id="UP001224775">
    <property type="component" value="Unassembled WGS sequence"/>
</dbReference>
<evidence type="ECO:0000256" key="7">
    <source>
        <dbReference type="ARBA" id="ARBA00023242"/>
    </source>
</evidence>
<evidence type="ECO:0000256" key="5">
    <source>
        <dbReference type="ARBA" id="ARBA00022884"/>
    </source>
</evidence>
<protein>
    <recommendedName>
        <fullName evidence="9">Signal recognition particle subunit SRP68</fullName>
    </recommendedName>
</protein>
<feature type="region of interest" description="Disordered" evidence="10">
    <location>
        <begin position="216"/>
        <end position="243"/>
    </location>
</feature>
<evidence type="ECO:0000256" key="8">
    <source>
        <dbReference type="ARBA" id="ARBA00023274"/>
    </source>
</evidence>
<dbReference type="GO" id="GO:0006614">
    <property type="term" value="P:SRP-dependent cotranslational protein targeting to membrane"/>
    <property type="evidence" value="ECO:0007669"/>
    <property type="project" value="InterPro"/>
</dbReference>
<comment type="subcellular location">
    <subcellularLocation>
        <location evidence="1">Cytoplasm</location>
    </subcellularLocation>
    <subcellularLocation>
        <location evidence="2">Nucleus</location>
        <location evidence="2">Nucleolus</location>
    </subcellularLocation>
</comment>
<evidence type="ECO:0000256" key="3">
    <source>
        <dbReference type="ARBA" id="ARBA00009352"/>
    </source>
</evidence>
<evidence type="ECO:0000313" key="12">
    <source>
        <dbReference type="Proteomes" id="UP001224775"/>
    </source>
</evidence>
<name>A0AAD8YEA7_9STRA</name>
<dbReference type="Gene3D" id="1.10.3450.40">
    <property type="entry name" value="Signal recognition particle, SRP68 subunit, RNA-binding domain"/>
    <property type="match status" value="1"/>
</dbReference>
<dbReference type="Pfam" id="PF16969">
    <property type="entry name" value="SRP68"/>
    <property type="match status" value="1"/>
</dbReference>
<dbReference type="PANTHER" id="PTHR12860">
    <property type="entry name" value="SIGNAL RECOGNITION PARTICLE 68 KDA PROTEIN"/>
    <property type="match status" value="1"/>
</dbReference>
<keyword evidence="6" id="KW-0733">Signal recognition particle</keyword>
<organism evidence="11 12">
    <name type="scientific">Skeletonema marinoi</name>
    <dbReference type="NCBI Taxonomy" id="267567"/>
    <lineage>
        <taxon>Eukaryota</taxon>
        <taxon>Sar</taxon>
        <taxon>Stramenopiles</taxon>
        <taxon>Ochrophyta</taxon>
        <taxon>Bacillariophyta</taxon>
        <taxon>Coscinodiscophyceae</taxon>
        <taxon>Thalassiosirophycidae</taxon>
        <taxon>Thalassiosirales</taxon>
        <taxon>Skeletonemataceae</taxon>
        <taxon>Skeletonema</taxon>
        <taxon>Skeletonema marinoi-dohrnii complex</taxon>
    </lineage>
</organism>
<comment type="caution">
    <text evidence="11">The sequence shown here is derived from an EMBL/GenBank/DDBJ whole genome shotgun (WGS) entry which is preliminary data.</text>
</comment>
<comment type="similarity">
    <text evidence="3">Belongs to the SRP68 family.</text>
</comment>
<keyword evidence="7" id="KW-0539">Nucleus</keyword>
<evidence type="ECO:0000256" key="2">
    <source>
        <dbReference type="ARBA" id="ARBA00004604"/>
    </source>
</evidence>
<evidence type="ECO:0000256" key="4">
    <source>
        <dbReference type="ARBA" id="ARBA00022490"/>
    </source>
</evidence>
<dbReference type="GO" id="GO:0008312">
    <property type="term" value="F:7S RNA binding"/>
    <property type="evidence" value="ECO:0007669"/>
    <property type="project" value="InterPro"/>
</dbReference>
<evidence type="ECO:0000256" key="9">
    <source>
        <dbReference type="ARBA" id="ARBA00029498"/>
    </source>
</evidence>
<dbReference type="EMBL" id="JATAAI010000009">
    <property type="protein sequence ID" value="KAK1743420.1"/>
    <property type="molecule type" value="Genomic_DNA"/>
</dbReference>
<dbReference type="InterPro" id="IPR038253">
    <property type="entry name" value="SRP68_N_sf"/>
</dbReference>
<keyword evidence="5" id="KW-0694">RNA-binding</keyword>
<dbReference type="PANTHER" id="PTHR12860:SF0">
    <property type="entry name" value="SIGNAL RECOGNITION PARTICLE SUBUNIT SRP68"/>
    <property type="match status" value="1"/>
</dbReference>
<dbReference type="GO" id="GO:0030942">
    <property type="term" value="F:endoplasmic reticulum signal peptide binding"/>
    <property type="evidence" value="ECO:0007669"/>
    <property type="project" value="InterPro"/>
</dbReference>
<dbReference type="GO" id="GO:0005786">
    <property type="term" value="C:signal recognition particle, endoplasmic reticulum targeting"/>
    <property type="evidence" value="ECO:0007669"/>
    <property type="project" value="UniProtKB-KW"/>
</dbReference>
<evidence type="ECO:0000256" key="10">
    <source>
        <dbReference type="SAM" id="MobiDB-lite"/>
    </source>
</evidence>
<accession>A0AAD8YEA7</accession>
<dbReference type="GO" id="GO:0005047">
    <property type="term" value="F:signal recognition particle binding"/>
    <property type="evidence" value="ECO:0007669"/>
    <property type="project" value="InterPro"/>
</dbReference>
<gene>
    <name evidence="11" type="ORF">QTG54_006041</name>
</gene>
<keyword evidence="4" id="KW-0963">Cytoplasm</keyword>
<dbReference type="AlphaFoldDB" id="A0AAD8YEA7"/>
<sequence length="735" mass="81088">PHNPPSTTHTSLTTLLTMASPSTTTTTTEQHPQQLRLYLHSELTTSHTTHGITHEDYTQYSTYCTRRLARLRHSKAVKKDLLHVRLYKSSLSTRTNDNTTTTNNGGSKAKKNSYRAIELTNLPSEVLASHVNYFLEPLYCAERCWAASLALKAEMTTVIENDTANVNINALGSDGLNPRKDWSVGKFRAQSMKRLKKAVKYATLVESLALSTKAPPSTEIKVDNNNEEDGATTTMPEEPMVQPPVDEHTQMEARAYASFMRGNLALEMNQWQTACTEYQMAMQLCEALGQGLAAAGGTSSNGGSGTGDDGVDVQQLELFDFFNSRAKNVIAPLLKYCHYELQEKGLSPTEKISFLQSSSSISDGDPLQSKLHSLKNETLQTQATSGSSMSQITFRENVIPVETKDLRMALLKIQDLKSDWEEEEEEKKNNDDATSSSDDAKFMELLSGYDDAVSLVNKELKQLAALKSGPAVNAKKFQLVNLLGYSKYQKLKLVMGRNEVLTNGIIQTSKEDDEGMTLKHLEEVAHLYDALLQDARAVASLPGGGSADDFDGDSSSAIVEDEFHLEANANVLRLRSLRCYYLARMHASPVVHKYSEAIALLDQAERLANEALEEIGACDQMEHGDALLESLEKVAAEMRGEKCRVLALSYLSKSSSTGSGKCLLQRLHDYNIPSSPKSIAHVPPKLEPMACKPSFFDVALNYVSEYPVDELERAMEEHNGAETASSGILGWFRRG</sequence>
<dbReference type="InterPro" id="IPR026258">
    <property type="entry name" value="SRP68"/>
</dbReference>
<evidence type="ECO:0000256" key="1">
    <source>
        <dbReference type="ARBA" id="ARBA00004496"/>
    </source>
</evidence>
<evidence type="ECO:0000256" key="6">
    <source>
        <dbReference type="ARBA" id="ARBA00023135"/>
    </source>
</evidence>
<keyword evidence="8" id="KW-0687">Ribonucleoprotein</keyword>
<keyword evidence="12" id="KW-1185">Reference proteome</keyword>
<proteinExistence type="inferred from homology"/>
<feature type="non-terminal residue" evidence="11">
    <location>
        <position position="735"/>
    </location>
</feature>
<dbReference type="GO" id="GO:0005730">
    <property type="term" value="C:nucleolus"/>
    <property type="evidence" value="ECO:0007669"/>
    <property type="project" value="UniProtKB-SubCell"/>
</dbReference>
<reference evidence="11" key="1">
    <citation type="submission" date="2023-06" db="EMBL/GenBank/DDBJ databases">
        <title>Survivors Of The Sea: Transcriptome response of Skeletonema marinoi to long-term dormancy.</title>
        <authorList>
            <person name="Pinder M.I.M."/>
            <person name="Kourtchenko O."/>
            <person name="Robertson E.K."/>
            <person name="Larsson T."/>
            <person name="Maumus F."/>
            <person name="Osuna-Cruz C.M."/>
            <person name="Vancaester E."/>
            <person name="Stenow R."/>
            <person name="Vandepoele K."/>
            <person name="Ploug H."/>
            <person name="Bruchert V."/>
            <person name="Godhe A."/>
            <person name="Topel M."/>
        </authorList>
    </citation>
    <scope>NUCLEOTIDE SEQUENCE</scope>
    <source>
        <strain evidence="11">R05AC</strain>
    </source>
</reference>